<dbReference type="EMBL" id="WWBZ02000040">
    <property type="protein sequence ID" value="KAF4306065.1"/>
    <property type="molecule type" value="Genomic_DNA"/>
</dbReference>
<feature type="chain" id="PRO_5034818539" description="CBM-cenC domain-containing protein" evidence="1">
    <location>
        <begin position="17"/>
        <end position="267"/>
    </location>
</feature>
<proteinExistence type="predicted"/>
<reference evidence="2" key="1">
    <citation type="submission" date="2020-04" db="EMBL/GenBank/DDBJ databases">
        <title>Genome Assembly and Annotation of Botryosphaeria dothidea sdau 11-99, a Latent Pathogen of Apple Fruit Ring Rot in China.</title>
        <authorList>
            <person name="Yu C."/>
            <person name="Diao Y."/>
            <person name="Lu Q."/>
            <person name="Zhao J."/>
            <person name="Cui S."/>
            <person name="Peng C."/>
            <person name="He B."/>
            <person name="Liu H."/>
        </authorList>
    </citation>
    <scope>NUCLEOTIDE SEQUENCE [LARGE SCALE GENOMIC DNA]</scope>
    <source>
        <strain evidence="2">Sdau11-99</strain>
    </source>
</reference>
<dbReference type="Proteomes" id="UP000572817">
    <property type="component" value="Unassembled WGS sequence"/>
</dbReference>
<feature type="signal peptide" evidence="1">
    <location>
        <begin position="1"/>
        <end position="16"/>
    </location>
</feature>
<dbReference type="InterPro" id="IPR008979">
    <property type="entry name" value="Galactose-bd-like_sf"/>
</dbReference>
<dbReference type="AlphaFoldDB" id="A0A8H4IQY9"/>
<evidence type="ECO:0008006" key="4">
    <source>
        <dbReference type="Google" id="ProtNLM"/>
    </source>
</evidence>
<evidence type="ECO:0000313" key="3">
    <source>
        <dbReference type="Proteomes" id="UP000572817"/>
    </source>
</evidence>
<comment type="caution">
    <text evidence="2">The sequence shown here is derived from an EMBL/GenBank/DDBJ whole genome shotgun (WGS) entry which is preliminary data.</text>
</comment>
<dbReference type="Gene3D" id="2.60.120.260">
    <property type="entry name" value="Galactose-binding domain-like"/>
    <property type="match status" value="1"/>
</dbReference>
<evidence type="ECO:0000313" key="2">
    <source>
        <dbReference type="EMBL" id="KAF4306065.1"/>
    </source>
</evidence>
<dbReference type="SUPFAM" id="SSF49785">
    <property type="entry name" value="Galactose-binding domain-like"/>
    <property type="match status" value="1"/>
</dbReference>
<evidence type="ECO:0000256" key="1">
    <source>
        <dbReference type="SAM" id="SignalP"/>
    </source>
</evidence>
<organism evidence="2 3">
    <name type="scientific">Botryosphaeria dothidea</name>
    <dbReference type="NCBI Taxonomy" id="55169"/>
    <lineage>
        <taxon>Eukaryota</taxon>
        <taxon>Fungi</taxon>
        <taxon>Dikarya</taxon>
        <taxon>Ascomycota</taxon>
        <taxon>Pezizomycotina</taxon>
        <taxon>Dothideomycetes</taxon>
        <taxon>Dothideomycetes incertae sedis</taxon>
        <taxon>Botryosphaeriales</taxon>
        <taxon>Botryosphaeriaceae</taxon>
        <taxon>Botryosphaeria</taxon>
    </lineage>
</organism>
<keyword evidence="1" id="KW-0732">Signal</keyword>
<accession>A0A8H4IQY9</accession>
<protein>
    <recommendedName>
        <fullName evidence="4">CBM-cenC domain-containing protein</fullName>
    </recommendedName>
</protein>
<keyword evidence="3" id="KW-1185">Reference proteome</keyword>
<name>A0A8H4IQY9_9PEZI</name>
<dbReference type="PROSITE" id="PS51257">
    <property type="entry name" value="PROKAR_LIPOPROTEIN"/>
    <property type="match status" value="1"/>
</dbReference>
<sequence>MRNFILLAGLLGLASACDSCEEHDNPPPPPAHACSKRPRTTLVTSLVGIIPSASPSLAPIPTPDPSFIFPSIFPTPSDTAEPTAVSSGPPVATTCPNLVTNGDFSQTLDGWTATGNSARLPGSFFPGYGVAALFDPATGGTNNAFYAGLSISDRPAANLTHFDLNTEANVIYTLSLKLNARDSGTAYFACDYLSIASTFPPAELVVSTVFEEQVVPASGQWTTLTGTFSGVGRPQVGSVSQGIRCRFSAGSTTVVRVFVDNVSVSAC</sequence>
<gene>
    <name evidence="2" type="ORF">GTA08_BOTSDO06484</name>
</gene>